<gene>
    <name evidence="1" type="ORF">HID58_033903</name>
</gene>
<evidence type="ECO:0000313" key="1">
    <source>
        <dbReference type="EMBL" id="KAH0910582.1"/>
    </source>
</evidence>
<organism evidence="1 2">
    <name type="scientific">Brassica napus</name>
    <name type="common">Rape</name>
    <dbReference type="NCBI Taxonomy" id="3708"/>
    <lineage>
        <taxon>Eukaryota</taxon>
        <taxon>Viridiplantae</taxon>
        <taxon>Streptophyta</taxon>
        <taxon>Embryophyta</taxon>
        <taxon>Tracheophyta</taxon>
        <taxon>Spermatophyta</taxon>
        <taxon>Magnoliopsida</taxon>
        <taxon>eudicotyledons</taxon>
        <taxon>Gunneridae</taxon>
        <taxon>Pentapetalae</taxon>
        <taxon>rosids</taxon>
        <taxon>malvids</taxon>
        <taxon>Brassicales</taxon>
        <taxon>Brassicaceae</taxon>
        <taxon>Brassiceae</taxon>
        <taxon>Brassica</taxon>
    </lineage>
</organism>
<accession>A0ABQ8C1I8</accession>
<protein>
    <submittedName>
        <fullName evidence="1">Uncharacterized protein</fullName>
    </submittedName>
</protein>
<evidence type="ECO:0000313" key="2">
    <source>
        <dbReference type="Proteomes" id="UP000824890"/>
    </source>
</evidence>
<dbReference type="Proteomes" id="UP000824890">
    <property type="component" value="Unassembled WGS sequence"/>
</dbReference>
<feature type="non-terminal residue" evidence="1">
    <location>
        <position position="1"/>
    </location>
</feature>
<proteinExistence type="predicted"/>
<comment type="caution">
    <text evidence="1">The sequence shown here is derived from an EMBL/GenBank/DDBJ whole genome shotgun (WGS) entry which is preliminary data.</text>
</comment>
<name>A0ABQ8C1I8_BRANA</name>
<sequence>IKWVVGNREKIQIYKDQWLHGGENEIPAELEAALFSNLFVLAAQERMRIYGSDWKLYAKGNGQRESQQSGSSLSFDTQHKLITKLWKLKLPPKLKDILVESSP</sequence>
<keyword evidence="2" id="KW-1185">Reference proteome</keyword>
<dbReference type="EMBL" id="JAGKQM010000009">
    <property type="protein sequence ID" value="KAH0910582.1"/>
    <property type="molecule type" value="Genomic_DNA"/>
</dbReference>
<reference evidence="1 2" key="1">
    <citation type="submission" date="2021-05" db="EMBL/GenBank/DDBJ databases">
        <title>Genome Assembly of Synthetic Allotetraploid Brassica napus Reveals Homoeologous Exchanges between Subgenomes.</title>
        <authorList>
            <person name="Davis J.T."/>
        </authorList>
    </citation>
    <scope>NUCLEOTIDE SEQUENCE [LARGE SCALE GENOMIC DNA]</scope>
    <source>
        <strain evidence="2">cv. Da-Ae</strain>
        <tissue evidence="1">Seedling</tissue>
    </source>
</reference>